<protein>
    <submittedName>
        <fullName evidence="2">Uncharacterized protein</fullName>
    </submittedName>
</protein>
<evidence type="ECO:0000313" key="3">
    <source>
        <dbReference type="Proteomes" id="UP001549921"/>
    </source>
</evidence>
<comment type="caution">
    <text evidence="2">The sequence shown here is derived from an EMBL/GenBank/DDBJ whole genome shotgun (WGS) entry which is preliminary data.</text>
</comment>
<dbReference type="Proteomes" id="UP001549921">
    <property type="component" value="Unassembled WGS sequence"/>
</dbReference>
<evidence type="ECO:0000313" key="2">
    <source>
        <dbReference type="EMBL" id="KAL0820799.1"/>
    </source>
</evidence>
<sequence length="111" mass="12663">MFSKLLLSVLLFGLVSCQVEQSIFAQFYRHPQAVAKEQKKEVTQPAVEATTESSAPRLEVLPLLARSRRSGFNSEADQEGNDAALARVRHRLEDPGWFPEIVQRVQRYYDD</sequence>
<reference evidence="2 3" key="1">
    <citation type="submission" date="2024-06" db="EMBL/GenBank/DDBJ databases">
        <title>A chromosome-level genome assembly of beet webworm, Loxostege sticticalis.</title>
        <authorList>
            <person name="Zhang Y."/>
        </authorList>
    </citation>
    <scope>NUCLEOTIDE SEQUENCE [LARGE SCALE GENOMIC DNA]</scope>
    <source>
        <strain evidence="2">AQ028</strain>
        <tissue evidence="2">Male pupae</tissue>
    </source>
</reference>
<evidence type="ECO:0000256" key="1">
    <source>
        <dbReference type="SAM" id="SignalP"/>
    </source>
</evidence>
<gene>
    <name evidence="2" type="ORF">ABMA28_006616</name>
</gene>
<dbReference type="PROSITE" id="PS51257">
    <property type="entry name" value="PROKAR_LIPOPROTEIN"/>
    <property type="match status" value="1"/>
</dbReference>
<dbReference type="EMBL" id="JBEDNZ010000019">
    <property type="protein sequence ID" value="KAL0820799.1"/>
    <property type="molecule type" value="Genomic_DNA"/>
</dbReference>
<dbReference type="AlphaFoldDB" id="A0ABD0SP45"/>
<feature type="chain" id="PRO_5044788232" evidence="1">
    <location>
        <begin position="18"/>
        <end position="111"/>
    </location>
</feature>
<proteinExistence type="predicted"/>
<accession>A0ABD0SP45</accession>
<organism evidence="2 3">
    <name type="scientific">Loxostege sticticalis</name>
    <name type="common">Beet webworm moth</name>
    <dbReference type="NCBI Taxonomy" id="481309"/>
    <lineage>
        <taxon>Eukaryota</taxon>
        <taxon>Metazoa</taxon>
        <taxon>Ecdysozoa</taxon>
        <taxon>Arthropoda</taxon>
        <taxon>Hexapoda</taxon>
        <taxon>Insecta</taxon>
        <taxon>Pterygota</taxon>
        <taxon>Neoptera</taxon>
        <taxon>Endopterygota</taxon>
        <taxon>Lepidoptera</taxon>
        <taxon>Glossata</taxon>
        <taxon>Ditrysia</taxon>
        <taxon>Pyraloidea</taxon>
        <taxon>Crambidae</taxon>
        <taxon>Pyraustinae</taxon>
        <taxon>Loxostege</taxon>
    </lineage>
</organism>
<feature type="signal peptide" evidence="1">
    <location>
        <begin position="1"/>
        <end position="17"/>
    </location>
</feature>
<name>A0ABD0SP45_LOXSC</name>
<keyword evidence="1" id="KW-0732">Signal</keyword>